<dbReference type="InterPro" id="IPR014984">
    <property type="entry name" value="HopJ"/>
</dbReference>
<evidence type="ECO:0000313" key="2">
    <source>
        <dbReference type="Proteomes" id="UP000278792"/>
    </source>
</evidence>
<reference evidence="1 2" key="1">
    <citation type="submission" date="2018-11" db="EMBL/GenBank/DDBJ databases">
        <title>Vibrio ponticus strain CAIM 1751 pathogenic for the snapper Lutjanus guttatus.</title>
        <authorList>
            <person name="Soto-Rodriguez S."/>
            <person name="Lozano-Olvera R."/>
            <person name="Gomez-Gil B."/>
        </authorList>
    </citation>
    <scope>NUCLEOTIDE SEQUENCE [LARGE SCALE GENOMIC DNA]</scope>
    <source>
        <strain evidence="1 2">CAIM 1751</strain>
    </source>
</reference>
<protein>
    <submittedName>
        <fullName evidence="1">Type III effector</fullName>
    </submittedName>
</protein>
<comment type="caution">
    <text evidence="1">The sequence shown here is derived from an EMBL/GenBank/DDBJ whole genome shotgun (WGS) entry which is preliminary data.</text>
</comment>
<dbReference type="Gene3D" id="3.20.160.10">
    <property type="entry name" value="vpa0580 domain like"/>
    <property type="match status" value="1"/>
</dbReference>
<dbReference type="EMBL" id="RKIK01000070">
    <property type="protein sequence ID" value="ROV58605.1"/>
    <property type="molecule type" value="Genomic_DNA"/>
</dbReference>
<name>A0A3N3DVR8_9VIBR</name>
<evidence type="ECO:0000313" key="1">
    <source>
        <dbReference type="EMBL" id="ROV58605.1"/>
    </source>
</evidence>
<dbReference type="RefSeq" id="WP_123783072.1">
    <property type="nucleotide sequence ID" value="NZ_RKIK01000070.1"/>
</dbReference>
<dbReference type="AlphaFoldDB" id="A0A3N3DVR8"/>
<organism evidence="1 2">
    <name type="scientific">Vibrio ponticus</name>
    <dbReference type="NCBI Taxonomy" id="265668"/>
    <lineage>
        <taxon>Bacteria</taxon>
        <taxon>Pseudomonadati</taxon>
        <taxon>Pseudomonadota</taxon>
        <taxon>Gammaproteobacteria</taxon>
        <taxon>Vibrionales</taxon>
        <taxon>Vibrionaceae</taxon>
        <taxon>Vibrio</taxon>
    </lineage>
</organism>
<gene>
    <name evidence="1" type="ORF">EGH82_17610</name>
</gene>
<dbReference type="InterPro" id="IPR038604">
    <property type="entry name" value="HopJ_sf"/>
</dbReference>
<dbReference type="Proteomes" id="UP000278792">
    <property type="component" value="Unassembled WGS sequence"/>
</dbReference>
<dbReference type="Pfam" id="PF08888">
    <property type="entry name" value="HopJ"/>
    <property type="match status" value="1"/>
</dbReference>
<sequence>MELKSFLTQLESSPTAIEFSESIAVIDANYTFTPTAFSNGTMRNPAGENNGSCKIFAFGQVHKLSEEHTLAMFGDFYRKDVLGNPDGNDHQNIRNFIAHGWNGIKFEGQALEAIATEAQAS</sequence>
<proteinExistence type="predicted"/>
<accession>A0A3N3DVR8</accession>